<keyword evidence="4" id="KW-1015">Disulfide bond</keyword>
<dbReference type="PANTHER" id="PTHR46330">
    <property type="entry name" value="TUMOR NECROSIS FACTOR RECEPTOR SUPERFAMILY MEMBER 10B"/>
    <property type="match status" value="1"/>
</dbReference>
<dbReference type="InterPro" id="IPR000488">
    <property type="entry name" value="Death_dom"/>
</dbReference>
<dbReference type="InterPro" id="IPR052491">
    <property type="entry name" value="TNFRSF10"/>
</dbReference>
<evidence type="ECO:0000259" key="8">
    <source>
        <dbReference type="PROSITE" id="PS50017"/>
    </source>
</evidence>
<dbReference type="Pfam" id="PF00531">
    <property type="entry name" value="Death"/>
    <property type="match status" value="1"/>
</dbReference>
<proteinExistence type="predicted"/>
<dbReference type="GO" id="GO:0036462">
    <property type="term" value="P:TRAIL-activated apoptotic signaling pathway"/>
    <property type="evidence" value="ECO:0007669"/>
    <property type="project" value="TreeGrafter"/>
</dbReference>
<reference evidence="9 10" key="1">
    <citation type="journal article" date="2020" name="Nature">
        <title>Six reference-quality genomes reveal evolution of bat adaptations.</title>
        <authorList>
            <person name="Jebb D."/>
            <person name="Huang Z."/>
            <person name="Pippel M."/>
            <person name="Hughes G.M."/>
            <person name="Lavrichenko K."/>
            <person name="Devanna P."/>
            <person name="Winkler S."/>
            <person name="Jermiin L.S."/>
            <person name="Skirmuntt E.C."/>
            <person name="Katzourakis A."/>
            <person name="Burkitt-Gray L."/>
            <person name="Ray D.A."/>
            <person name="Sullivan K.A.M."/>
            <person name="Roscito J.G."/>
            <person name="Kirilenko B.M."/>
            <person name="Davalos L.M."/>
            <person name="Corthals A.P."/>
            <person name="Power M.L."/>
            <person name="Jones G."/>
            <person name="Ransome R.D."/>
            <person name="Dechmann D.K.N."/>
            <person name="Locatelli A.G."/>
            <person name="Puechmaille S.J."/>
            <person name="Fedrigo O."/>
            <person name="Jarvis E.D."/>
            <person name="Hiller M."/>
            <person name="Vernes S.C."/>
            <person name="Myers E.W."/>
            <person name="Teeling E.C."/>
        </authorList>
    </citation>
    <scope>NUCLEOTIDE SEQUENCE [LARGE SCALE GENOMIC DNA]</scope>
    <source>
        <strain evidence="9">MRouAeg1</strain>
        <tissue evidence="9">Muscle</tissue>
    </source>
</reference>
<dbReference type="SMART" id="SM00005">
    <property type="entry name" value="DEATH"/>
    <property type="match status" value="1"/>
</dbReference>
<feature type="domain" description="Death" evidence="8">
    <location>
        <begin position="148"/>
        <end position="217"/>
    </location>
</feature>
<name>A0A7J8BWA9_ROUAE</name>
<evidence type="ECO:0000256" key="5">
    <source>
        <dbReference type="ARBA" id="ARBA00023170"/>
    </source>
</evidence>
<dbReference type="InterPro" id="IPR034029">
    <property type="entry name" value="TNFRSF10A/B_death"/>
</dbReference>
<evidence type="ECO:0000256" key="2">
    <source>
        <dbReference type="ARBA" id="ARBA00022737"/>
    </source>
</evidence>
<evidence type="ECO:0000313" key="9">
    <source>
        <dbReference type="EMBL" id="KAF6402746.1"/>
    </source>
</evidence>
<dbReference type="Proteomes" id="UP000593571">
    <property type="component" value="Unassembled WGS sequence"/>
</dbReference>
<evidence type="ECO:0000313" key="10">
    <source>
        <dbReference type="Proteomes" id="UP000593571"/>
    </source>
</evidence>
<feature type="compositionally biased region" description="Polar residues" evidence="7">
    <location>
        <begin position="64"/>
        <end position="78"/>
    </location>
</feature>
<comment type="subcellular location">
    <subcellularLocation>
        <location evidence="1">Membrane</location>
    </subcellularLocation>
</comment>
<dbReference type="Gene3D" id="1.10.533.10">
    <property type="entry name" value="Death Domain, Fas"/>
    <property type="match status" value="1"/>
</dbReference>
<evidence type="ECO:0000256" key="6">
    <source>
        <dbReference type="ARBA" id="ARBA00023180"/>
    </source>
</evidence>
<organism evidence="9 10">
    <name type="scientific">Rousettus aegyptiacus</name>
    <name type="common">Egyptian fruit bat</name>
    <name type="synonym">Pteropus aegyptiacus</name>
    <dbReference type="NCBI Taxonomy" id="9407"/>
    <lineage>
        <taxon>Eukaryota</taxon>
        <taxon>Metazoa</taxon>
        <taxon>Chordata</taxon>
        <taxon>Craniata</taxon>
        <taxon>Vertebrata</taxon>
        <taxon>Euteleostomi</taxon>
        <taxon>Mammalia</taxon>
        <taxon>Eutheria</taxon>
        <taxon>Laurasiatheria</taxon>
        <taxon>Chiroptera</taxon>
        <taxon>Yinpterochiroptera</taxon>
        <taxon>Pteropodoidea</taxon>
        <taxon>Pteropodidae</taxon>
        <taxon>Rousettinae</taxon>
        <taxon>Rousettus</taxon>
    </lineage>
</organism>
<dbReference type="AlphaFoldDB" id="A0A7J8BWA9"/>
<dbReference type="PANTHER" id="PTHR46330:SF1">
    <property type="entry name" value="TUMOR NECROSIS FACTOR RECEPTOR SUPERFAMILY MEMBER 10B"/>
    <property type="match status" value="1"/>
</dbReference>
<dbReference type="GO" id="GO:0005886">
    <property type="term" value="C:plasma membrane"/>
    <property type="evidence" value="ECO:0007669"/>
    <property type="project" value="TreeGrafter"/>
</dbReference>
<dbReference type="SUPFAM" id="SSF47986">
    <property type="entry name" value="DEATH domain"/>
    <property type="match status" value="1"/>
</dbReference>
<keyword evidence="6" id="KW-0325">Glycoprotein</keyword>
<keyword evidence="10" id="KW-1185">Reference proteome</keyword>
<sequence length="235" mass="25873">MDVLSLCQPEGTAWGGQGAGEPTVPPETLQGAWVWAPESALCLPKLFFWCSCPPRGPGARDNAHNQIVSSGNSQSTLDSEQELEQQEHAELTEVIALSPEEAKRLLGSAEAERSPKRSKKLVPADSKDGVNSLKQFFDYFSNVVPYNSWNPLMRLMGLKDNDIYVARARAMDPKETLYEMLMTWVNNVGQVASVNTLLDALETLKEINAKETIEDHLVKSGKFVYEEDGVDSAAS</sequence>
<evidence type="ECO:0000256" key="1">
    <source>
        <dbReference type="ARBA" id="ARBA00004370"/>
    </source>
</evidence>
<dbReference type="PROSITE" id="PS50017">
    <property type="entry name" value="DEATH_DOMAIN"/>
    <property type="match status" value="1"/>
</dbReference>
<comment type="caution">
    <text evidence="9">The sequence shown here is derived from an EMBL/GenBank/DDBJ whole genome shotgun (WGS) entry which is preliminary data.</text>
</comment>
<accession>A0A7J8BWA9</accession>
<evidence type="ECO:0000256" key="4">
    <source>
        <dbReference type="ARBA" id="ARBA00023157"/>
    </source>
</evidence>
<gene>
    <name evidence="9" type="ORF">HJG63_019620</name>
</gene>
<keyword evidence="2" id="KW-0677">Repeat</keyword>
<dbReference type="EMBL" id="JACASE010000016">
    <property type="protein sequence ID" value="KAF6402746.1"/>
    <property type="molecule type" value="Genomic_DNA"/>
</dbReference>
<dbReference type="GO" id="GO:0043065">
    <property type="term" value="P:positive regulation of apoptotic process"/>
    <property type="evidence" value="ECO:0007669"/>
    <property type="project" value="TreeGrafter"/>
</dbReference>
<dbReference type="CDD" id="cd08315">
    <property type="entry name" value="Death_TRAILR_DR4_DR5"/>
    <property type="match status" value="1"/>
</dbReference>
<dbReference type="GO" id="GO:0009986">
    <property type="term" value="C:cell surface"/>
    <property type="evidence" value="ECO:0007669"/>
    <property type="project" value="TreeGrafter"/>
</dbReference>
<evidence type="ECO:0000256" key="7">
    <source>
        <dbReference type="SAM" id="MobiDB-lite"/>
    </source>
</evidence>
<protein>
    <submittedName>
        <fullName evidence="9">TNF receptor superfamily member 10b</fullName>
    </submittedName>
</protein>
<evidence type="ECO:0000256" key="3">
    <source>
        <dbReference type="ARBA" id="ARBA00023136"/>
    </source>
</evidence>
<keyword evidence="3" id="KW-0472">Membrane</keyword>
<dbReference type="FunFam" id="1.10.533.10:FF:000043">
    <property type="entry name" value="Tumor necrosis factor receptor superfamily member 10A"/>
    <property type="match status" value="1"/>
</dbReference>
<keyword evidence="5 9" id="KW-0675">Receptor</keyword>
<dbReference type="InterPro" id="IPR011029">
    <property type="entry name" value="DEATH-like_dom_sf"/>
</dbReference>
<feature type="region of interest" description="Disordered" evidence="7">
    <location>
        <begin position="61"/>
        <end position="84"/>
    </location>
</feature>